<organism evidence="1">
    <name type="scientific">plant metagenome</name>
    <dbReference type="NCBI Taxonomy" id="1297885"/>
    <lineage>
        <taxon>unclassified sequences</taxon>
        <taxon>metagenomes</taxon>
        <taxon>organismal metagenomes</taxon>
    </lineage>
</organism>
<protein>
    <submittedName>
        <fullName evidence="1">Hydrolase</fullName>
    </submittedName>
</protein>
<proteinExistence type="predicted"/>
<dbReference type="GO" id="GO:0016787">
    <property type="term" value="F:hydrolase activity"/>
    <property type="evidence" value="ECO:0007669"/>
    <property type="project" value="UniProtKB-KW"/>
</dbReference>
<sequence>MAIQRMIAAGANLMTWLAVASEWQRDWARHDHIAELTEVIKQHAGGSDIAFLWEQQLLNTPVPAKAR</sequence>
<dbReference type="PANTHER" id="PTHR43559">
    <property type="entry name" value="HYDROLASE YCAC-RELATED"/>
    <property type="match status" value="1"/>
</dbReference>
<dbReference type="PANTHER" id="PTHR43559:SF3">
    <property type="entry name" value="HYDROLASE YCAC-RELATED"/>
    <property type="match status" value="1"/>
</dbReference>
<accession>A0A484V2Q0</accession>
<dbReference type="SUPFAM" id="SSF52499">
    <property type="entry name" value="Isochorismatase-like hydrolases"/>
    <property type="match status" value="1"/>
</dbReference>
<evidence type="ECO:0000313" key="1">
    <source>
        <dbReference type="EMBL" id="VFR93778.1"/>
    </source>
</evidence>
<dbReference type="EMBL" id="CAADIO010000035">
    <property type="protein sequence ID" value="VFR93778.1"/>
    <property type="molecule type" value="Genomic_DNA"/>
</dbReference>
<dbReference type="InterPro" id="IPR053152">
    <property type="entry name" value="Hydrolase_YcaC-like"/>
</dbReference>
<keyword evidence="1" id="KW-0378">Hydrolase</keyword>
<dbReference type="AlphaFoldDB" id="A0A484V2Q0"/>
<dbReference type="Gene3D" id="3.40.50.850">
    <property type="entry name" value="Isochorismatase-like"/>
    <property type="match status" value="1"/>
</dbReference>
<gene>
    <name evidence="1" type="ORF">RAN3_0713</name>
</gene>
<dbReference type="InterPro" id="IPR036380">
    <property type="entry name" value="Isochorismatase-like_sf"/>
</dbReference>
<reference evidence="1" key="1">
    <citation type="submission" date="2019-03" db="EMBL/GenBank/DDBJ databases">
        <authorList>
            <person name="Danneels B."/>
        </authorList>
    </citation>
    <scope>NUCLEOTIDE SEQUENCE</scope>
</reference>
<name>A0A484V2Q0_9ZZZZ</name>